<evidence type="ECO:0000256" key="4">
    <source>
        <dbReference type="SAM" id="SignalP"/>
    </source>
</evidence>
<feature type="domain" description="GH18" evidence="5">
    <location>
        <begin position="646"/>
        <end position="1000"/>
    </location>
</feature>
<dbReference type="EC" id="3.2.1.14" evidence="2"/>
<feature type="compositionally biased region" description="Polar residues" evidence="3">
    <location>
        <begin position="1705"/>
        <end position="1715"/>
    </location>
</feature>
<dbReference type="Gene3D" id="3.20.20.80">
    <property type="entry name" value="Glycosidases"/>
    <property type="match status" value="2"/>
</dbReference>
<dbReference type="InterPro" id="IPR050314">
    <property type="entry name" value="Glycosyl_Hydrlase_18"/>
</dbReference>
<feature type="signal peptide" evidence="4">
    <location>
        <begin position="1"/>
        <end position="21"/>
    </location>
</feature>
<name>A0ABQ9Q220_9PEZI</name>
<dbReference type="PROSITE" id="PS51910">
    <property type="entry name" value="GH18_2"/>
    <property type="match status" value="1"/>
</dbReference>
<proteinExistence type="inferred from homology"/>
<dbReference type="GO" id="GO:0016787">
    <property type="term" value="F:hydrolase activity"/>
    <property type="evidence" value="ECO:0007669"/>
    <property type="project" value="UniProtKB-KW"/>
</dbReference>
<accession>A0ABQ9Q220</accession>
<evidence type="ECO:0000313" key="7">
    <source>
        <dbReference type="Proteomes" id="UP001169217"/>
    </source>
</evidence>
<feature type="chain" id="PRO_5047168962" description="chitinase" evidence="4">
    <location>
        <begin position="22"/>
        <end position="2308"/>
    </location>
</feature>
<dbReference type="InterPro" id="IPR005197">
    <property type="entry name" value="Glyco_hydro_71"/>
</dbReference>
<dbReference type="EMBL" id="JARUPT010000114">
    <property type="protein sequence ID" value="KAK0377864.1"/>
    <property type="molecule type" value="Genomic_DNA"/>
</dbReference>
<dbReference type="CDD" id="cd11577">
    <property type="entry name" value="GH71"/>
    <property type="match status" value="1"/>
</dbReference>
<gene>
    <name evidence="6" type="ORF">CLIM01_04776</name>
</gene>
<protein>
    <recommendedName>
        <fullName evidence="2">chitinase</fullName>
        <ecNumber evidence="2">3.2.1.14</ecNumber>
    </recommendedName>
</protein>
<dbReference type="InterPro" id="IPR011583">
    <property type="entry name" value="Chitinase_II/V-like_cat"/>
</dbReference>
<dbReference type="Proteomes" id="UP001169217">
    <property type="component" value="Unassembled WGS sequence"/>
</dbReference>
<keyword evidence="6" id="KW-0378">Hydrolase</keyword>
<dbReference type="InterPro" id="IPR001223">
    <property type="entry name" value="Glyco_hydro18_cat"/>
</dbReference>
<dbReference type="PANTHER" id="PTHR11177">
    <property type="entry name" value="CHITINASE"/>
    <property type="match status" value="1"/>
</dbReference>
<dbReference type="PANTHER" id="PTHR11177:SF397">
    <property type="entry name" value="CHITINASE"/>
    <property type="match status" value="1"/>
</dbReference>
<evidence type="ECO:0000259" key="5">
    <source>
        <dbReference type="PROSITE" id="PS51910"/>
    </source>
</evidence>
<dbReference type="Pfam" id="PF00704">
    <property type="entry name" value="Glyco_hydro_18"/>
    <property type="match status" value="1"/>
</dbReference>
<organism evidence="6 7">
    <name type="scientific">Colletotrichum limetticola</name>
    <dbReference type="NCBI Taxonomy" id="1209924"/>
    <lineage>
        <taxon>Eukaryota</taxon>
        <taxon>Fungi</taxon>
        <taxon>Dikarya</taxon>
        <taxon>Ascomycota</taxon>
        <taxon>Pezizomycotina</taxon>
        <taxon>Sordariomycetes</taxon>
        <taxon>Hypocreomycetidae</taxon>
        <taxon>Glomerellales</taxon>
        <taxon>Glomerellaceae</taxon>
        <taxon>Colletotrichum</taxon>
        <taxon>Colletotrichum acutatum species complex</taxon>
    </lineage>
</organism>
<dbReference type="InterPro" id="IPR017853">
    <property type="entry name" value="GH"/>
</dbReference>
<evidence type="ECO:0000313" key="6">
    <source>
        <dbReference type="EMBL" id="KAK0377864.1"/>
    </source>
</evidence>
<keyword evidence="7" id="KW-1185">Reference proteome</keyword>
<evidence type="ECO:0000256" key="2">
    <source>
        <dbReference type="ARBA" id="ARBA00012729"/>
    </source>
</evidence>
<dbReference type="SMART" id="SM00636">
    <property type="entry name" value="Glyco_18"/>
    <property type="match status" value="1"/>
</dbReference>
<evidence type="ECO:0000256" key="3">
    <source>
        <dbReference type="SAM" id="MobiDB-lite"/>
    </source>
</evidence>
<dbReference type="SUPFAM" id="SSF54556">
    <property type="entry name" value="Chitinase insertion domain"/>
    <property type="match status" value="1"/>
</dbReference>
<feature type="region of interest" description="Disordered" evidence="3">
    <location>
        <begin position="1693"/>
        <end position="1715"/>
    </location>
</feature>
<dbReference type="InterPro" id="IPR029070">
    <property type="entry name" value="Chitinase_insertion_sf"/>
</dbReference>
<sequence length="2308" mass="249279">MLFSPVLLFLLVLRVTSVAQGKSVFAHFMVGNTGAFGVSNWEANIETAQQAKIDAFALNIAHGWSHNDEQIANAFTAASAKGFKLFFSFDYAGGDVPWPLAEVRALIQKYGASAAHFQYQGKPFVSTFEGPDNADDWNTIKADTGCFFIPDWSSLGAGPALDAGGGVADGLFNWAAWPYGERNMTTYIDAAYHGLLGSKPYMMPVSPWFFTNLPGYSKNWLWKSGDLWYDRWKQVTSMDFEPEFLEIISWNDYGESHYIGPLDDSQYEAFTVGDAPYNYVKEMPHDGWRTHLPFLIDLYKTGSSSVTKESMVTWFRTSLNDVCADGSTTANTASQLQFEYLPGQVMPDRIYFSVLLASPAELKVSFGGTDYSISNWDYTPDGGVGIYHTSIPVLGTGGAWRAQVVRGGSVVIDYSVPQGISGSCPSGVVNWNPWVGSASASGSVSGKPPRDLSEQTCIQGWGEGNFNDICKFTCKYGYCPSSACVCTNMGEAIKRPKSTGVLGYPANGDANYGGLCNFACNLGYCPSTACSTEKHNPYVPKTSPFNPNTCTDGGGHGTVSRLCSWTCHYGFCPIHSCFCTRQGPLNLPPPTVKVSGVKANFGNDNGLCAFACSHGYCPSPECSSDGGDGGGDDDGNGSGGGSPAVNVVVGYFQADSITRRGCAQRSASFVPTNSVTHVNAAFAWVEAGSFSLIPGSSTGIDQLKQLTALKSQARGLHVWLTLGGYDFSTGSRRASDTEGIFADIVRTSQSRQKFLNNLASFMQEFAFDGVDVDWQWPAAGDESKNYALLIQEMRLYFNSHSATSSAWGISFTAPVEKETLARFDLATMADAASWINLVAYDADSKDQSVTRAMSDQKSIEAAVDALGSAGVPATKINLGIGFFGRSYTLGSTSCSGVGCAAVGAGISGQCTGRPGFMSYDEISSNLGLRNSKVDESTGINYLNYGEDNKQWISYEDRNSIIKKVKYAQGKGLLGLAVWSIDLDDDDHHLLNATLYPGGLGSFALATGTDQADSSNYTSVEISSCTWSDCGTSTSPSCPPGQQVLTTDRCNVASGTGEKLYKALCCPFGQTPDSSTCDWNRLDGGDCGRGCADGQVPIASDKWLINKKGQENYCFFGMADYCCAAEESGPAVCGWENKCVAIGTNGLPTSSTNVCSAGRKFVTYAKDSPVVGACKGDGKVNSWVPYCCDQDVDVSSFKWSGVAGTAGDGSDKCNDARICPLGKTSIATSYLGAGKDCTCFQQGYALWSAQAFPRDVKRTLCADPNALRRTIKTLPVPLENIFPHPGPGTDEQKWQVELDPTMGGADPTPEESTNADKNSFGWYIMSGPKAELTSLDKRDGSHWELFDCEPGANHEGRQTVRAVCTDSSYESNCGVIHEGHGVVGTVIEMPAGCGPGRYAMAVSLEPSQNQSLPRHLEKRADELADSPIFDLTFDYDFSPLKKRAGGSNVLLRIDYSDDPGYWNHIVAAAPTKVKRSRREMEEEVQGTHGGNYHQYLYHLWTVDKRSTPEDELHDLHARWFSKSGAIKDWIDRLHNVDTEYELVRHTVNEQFRWNIYDESVSCNIKGVDTTGYFTAWADLNVNIQSSALVTLIGNLQDLNSFEESHVLFRNSGSVKASINAEALAHVEFLTGEIELFGLENFGGTFTVPGIVTIGPNFRVLGQLQGSATLHGTARVDLTLAEWDYTQQYPDANGGASAGAVTAARTPKSSGVRSSDPQSVLQAPKFYYDVDASGELTLSVVPKVTLGIVFNDDSVSDASIDFGVNGRVTLYGSAGSSSDSTWQYCYGVNGDVEVFAQLNAPTLFGKNINTYYPVWGTGLFPIIQQTCAAAASSVSETTPSAQPARLMKRGDFIGSLICPASASASDDVTPCPFCWESSATTSDASSKIRRRYGYVLEERADDACPLYTDADANNPSCTLDDLAARGTIVRRLTSKDGVVDYGTEQIKISFGQYAGCNDAKTSSNILRSIIFSTSGRRCNANVFKATNTEARSVKLNTEHVYEAQTLTKFFMWLMRGPGVTVGSYTMPTAEWVLEVLLGVDIPGAQPYSFIMNTAPLGVNMPPVQLDTVLIWGFGRSDGVGPSPFTKARGESHLVLVDEMINKNKGKFMMLQKVSVQPETQAVNSYRTTYREVFGVFEYLRWSPPSGTGGSGPFPVIEPVWNKWMRVSNWFDLVLWEFDNQYAGRWNERAGAPVNSNGSPSLRALYARYIEDYLLAIEQTAALKSNEAKTAYENKFKSVNSLGNVVWSNTDDPNWFNAAFGAGGWASPAGARFPRPGSGGTGWSIFGATGNPTKTINGQGVAVNIGAPARI</sequence>
<evidence type="ECO:0000256" key="1">
    <source>
        <dbReference type="ARBA" id="ARBA00008682"/>
    </source>
</evidence>
<keyword evidence="4" id="KW-0732">Signal</keyword>
<dbReference type="Gene3D" id="3.10.50.10">
    <property type="match status" value="1"/>
</dbReference>
<dbReference type="Pfam" id="PF03659">
    <property type="entry name" value="Glyco_hydro_71"/>
    <property type="match status" value="1"/>
</dbReference>
<comment type="caution">
    <text evidence="6">The sequence shown here is derived from an EMBL/GenBank/DDBJ whole genome shotgun (WGS) entry which is preliminary data.</text>
</comment>
<dbReference type="SUPFAM" id="SSF51445">
    <property type="entry name" value="(Trans)glycosidases"/>
    <property type="match status" value="1"/>
</dbReference>
<reference evidence="6" key="1">
    <citation type="submission" date="2023-04" db="EMBL/GenBank/DDBJ databases">
        <title>Colletotrichum limetticola genome sequence.</title>
        <authorList>
            <person name="Baroncelli R."/>
        </authorList>
    </citation>
    <scope>NUCLEOTIDE SEQUENCE</scope>
    <source>
        <strain evidence="6">KLA-Anderson</strain>
    </source>
</reference>
<comment type="similarity">
    <text evidence="1">Belongs to the glycosyl hydrolase 18 family. Chitinase class V subfamily.</text>
</comment>